<dbReference type="InterPro" id="IPR010601">
    <property type="entry name" value="DUF1182"/>
</dbReference>
<feature type="transmembrane region" description="Helical" evidence="5">
    <location>
        <begin position="165"/>
        <end position="190"/>
    </location>
</feature>
<comment type="caution">
    <text evidence="7">The sequence shown here is derived from an EMBL/GenBank/DDBJ whole genome shotgun (WGS) entry which is preliminary data.</text>
</comment>
<keyword evidence="2 5" id="KW-0812">Transmembrane</keyword>
<feature type="transmembrane region" description="Helical" evidence="5">
    <location>
        <begin position="18"/>
        <end position="41"/>
    </location>
</feature>
<dbReference type="EMBL" id="JPKZ01001930">
    <property type="protein sequence ID" value="KHN79254.1"/>
    <property type="molecule type" value="Genomic_DNA"/>
</dbReference>
<comment type="subcellular location">
    <subcellularLocation>
        <location evidence="1">Membrane</location>
    </subcellularLocation>
</comment>
<dbReference type="PANTHER" id="PTHR38614">
    <property type="entry name" value="PROTEIN CBG09954"/>
    <property type="match status" value="1"/>
</dbReference>
<dbReference type="AlphaFoldDB" id="A0A0B2VCS3"/>
<feature type="transmembrane region" description="Helical" evidence="5">
    <location>
        <begin position="117"/>
        <end position="144"/>
    </location>
</feature>
<reference evidence="7 8" key="1">
    <citation type="submission" date="2014-11" db="EMBL/GenBank/DDBJ databases">
        <title>Genetic blueprint of the zoonotic pathogen Toxocara canis.</title>
        <authorList>
            <person name="Zhu X.-Q."/>
            <person name="Korhonen P.K."/>
            <person name="Cai H."/>
            <person name="Young N.D."/>
            <person name="Nejsum P."/>
            <person name="von Samson-Himmelstjerna G."/>
            <person name="Boag P.R."/>
            <person name="Tan P."/>
            <person name="Li Q."/>
            <person name="Min J."/>
            <person name="Yang Y."/>
            <person name="Wang X."/>
            <person name="Fang X."/>
            <person name="Hall R.S."/>
            <person name="Hofmann A."/>
            <person name="Sternberg P.W."/>
            <person name="Jex A.R."/>
            <person name="Gasser R.B."/>
        </authorList>
    </citation>
    <scope>NUCLEOTIDE SEQUENCE [LARGE SCALE GENOMIC DNA]</scope>
    <source>
        <strain evidence="7">PN_DK_2014</strain>
    </source>
</reference>
<evidence type="ECO:0000259" key="6">
    <source>
        <dbReference type="PROSITE" id="PS50262"/>
    </source>
</evidence>
<gene>
    <name evidence="7" type="ORF">Tcan_11896</name>
</gene>
<sequence>MTICNLYGTIGQTILYSLYLYAVSTNAKMTVLACSLIRRFLQATSIPSHMSILVVSFDRFCLIVLNTTISHWTIIVLFTMLFVYAHGVNNVMELAFGIIGEGDMCGPTLVMQSTVKWIIQPVLPIAILLSLFMNIRILYFLHTYKRTKAKRNQYTNTELLDLKRIMLAFLIQTIVPVIFIFPQVVYLAMYNIDQNFRFSKRLWLVINAFFYMSFFLNPLVTVIFVQPFRVAIARTLGWSMMTSAVEQKSVAVNGAQ</sequence>
<name>A0A0B2VCS3_TOXCA</name>
<evidence type="ECO:0000256" key="1">
    <source>
        <dbReference type="ARBA" id="ARBA00004370"/>
    </source>
</evidence>
<dbReference type="InterPro" id="IPR017452">
    <property type="entry name" value="GPCR_Rhodpsn_7TM"/>
</dbReference>
<dbReference type="Pfam" id="PF10317">
    <property type="entry name" value="7TM_GPCR_Srd"/>
    <property type="match status" value="1"/>
</dbReference>
<feature type="transmembrane region" description="Helical" evidence="5">
    <location>
        <begin position="202"/>
        <end position="225"/>
    </location>
</feature>
<dbReference type="SUPFAM" id="SSF81321">
    <property type="entry name" value="Family A G protein-coupled receptor-like"/>
    <property type="match status" value="1"/>
</dbReference>
<dbReference type="InterPro" id="IPR019421">
    <property type="entry name" value="7TM_GPCR_serpentine_rcpt_Srd"/>
</dbReference>
<proteinExistence type="predicted"/>
<dbReference type="Proteomes" id="UP000031036">
    <property type="component" value="Unassembled WGS sequence"/>
</dbReference>
<dbReference type="OrthoDB" id="5870934at2759"/>
<evidence type="ECO:0000256" key="5">
    <source>
        <dbReference type="SAM" id="Phobius"/>
    </source>
</evidence>
<dbReference type="Gene3D" id="1.20.1070.10">
    <property type="entry name" value="Rhodopsin 7-helix transmembrane proteins"/>
    <property type="match status" value="1"/>
</dbReference>
<evidence type="ECO:0000256" key="2">
    <source>
        <dbReference type="ARBA" id="ARBA00022692"/>
    </source>
</evidence>
<feature type="transmembrane region" description="Helical" evidence="5">
    <location>
        <begin position="62"/>
        <end position="85"/>
    </location>
</feature>
<organism evidence="7 8">
    <name type="scientific">Toxocara canis</name>
    <name type="common">Canine roundworm</name>
    <dbReference type="NCBI Taxonomy" id="6265"/>
    <lineage>
        <taxon>Eukaryota</taxon>
        <taxon>Metazoa</taxon>
        <taxon>Ecdysozoa</taxon>
        <taxon>Nematoda</taxon>
        <taxon>Chromadorea</taxon>
        <taxon>Rhabditida</taxon>
        <taxon>Spirurina</taxon>
        <taxon>Ascaridomorpha</taxon>
        <taxon>Ascaridoidea</taxon>
        <taxon>Toxocaridae</taxon>
        <taxon>Toxocara</taxon>
    </lineage>
</organism>
<accession>A0A0B2VCS3</accession>
<dbReference type="GO" id="GO:0016020">
    <property type="term" value="C:membrane"/>
    <property type="evidence" value="ECO:0007669"/>
    <property type="project" value="UniProtKB-SubCell"/>
</dbReference>
<feature type="domain" description="G-protein coupled receptors family 1 profile" evidence="6">
    <location>
        <begin position="1"/>
        <end position="221"/>
    </location>
</feature>
<evidence type="ECO:0000313" key="7">
    <source>
        <dbReference type="EMBL" id="KHN79254.1"/>
    </source>
</evidence>
<keyword evidence="4 5" id="KW-0472">Membrane</keyword>
<evidence type="ECO:0000256" key="3">
    <source>
        <dbReference type="ARBA" id="ARBA00022989"/>
    </source>
</evidence>
<dbReference type="PANTHER" id="PTHR38614:SF1">
    <property type="entry name" value="G_PROTEIN_RECEP_F1_2 DOMAIN-CONTAINING PROTEIN"/>
    <property type="match status" value="1"/>
</dbReference>
<evidence type="ECO:0000313" key="8">
    <source>
        <dbReference type="Proteomes" id="UP000031036"/>
    </source>
</evidence>
<protein>
    <recommendedName>
        <fullName evidence="6">G-protein coupled receptors family 1 profile domain-containing protein</fullName>
    </recommendedName>
</protein>
<keyword evidence="3 5" id="KW-1133">Transmembrane helix</keyword>
<dbReference type="PROSITE" id="PS50262">
    <property type="entry name" value="G_PROTEIN_RECEP_F1_2"/>
    <property type="match status" value="1"/>
</dbReference>
<dbReference type="OMA" id="TISHWTI"/>
<evidence type="ECO:0000256" key="4">
    <source>
        <dbReference type="ARBA" id="ARBA00023136"/>
    </source>
</evidence>
<keyword evidence="8" id="KW-1185">Reference proteome</keyword>